<dbReference type="Proteomes" id="UP000264820">
    <property type="component" value="Unplaced"/>
</dbReference>
<dbReference type="OMA" id="YPMDYRR"/>
<dbReference type="PANTHER" id="PTHR38654:SF1">
    <property type="entry name" value="BUCKY BALL"/>
    <property type="match status" value="1"/>
</dbReference>
<feature type="region of interest" description="Disordered" evidence="1">
    <location>
        <begin position="522"/>
        <end position="598"/>
    </location>
</feature>
<proteinExistence type="predicted"/>
<keyword evidence="3" id="KW-1185">Reference proteome</keyword>
<protein>
    <submittedName>
        <fullName evidence="2">Uncharacterized LOC109518563</fullName>
    </submittedName>
</protein>
<feature type="region of interest" description="Disordered" evidence="1">
    <location>
        <begin position="263"/>
        <end position="298"/>
    </location>
</feature>
<feature type="compositionally biased region" description="Basic and acidic residues" evidence="1">
    <location>
        <begin position="522"/>
        <end position="535"/>
    </location>
</feature>
<feature type="compositionally biased region" description="Basic and acidic residues" evidence="1">
    <location>
        <begin position="268"/>
        <end position="283"/>
    </location>
</feature>
<feature type="region of interest" description="Disordered" evidence="1">
    <location>
        <begin position="99"/>
        <end position="129"/>
    </location>
</feature>
<sequence length="598" mass="66504">MEDGGRPPNSCGNGQQRGHHPRPFFYVQPPSQPYYIYQHWQMNNPYNHYGLPTGFHFGRPYMTPYQYMPYPGFVVPHSPLYPMDSRRMFEPRFYAPAWNDAPRPPQHQQSHTRRETVSSEVQTDPSDAISKLLDSLDKSRATERELDSGMASQSSGMSSVEEKKAQEQGDANLMSAVPDATRLESPTAAFSDSTAAVYDAESSHRSLDASSPQACWSGSLEVELPLDSSSLHEDGPDPEHPASLEFFLACDKSEVTNIQSDIPVADHSTPKCDADDTVKRVDSARPPSPSVTLSSGKLKDEKSGCKALSQVDTDYKILQMPLEGVFTSAAGSRVSSSASPPYYYHHHHRLSMQSTHERMSVLSPSLDELSSRDEMFSTDLEDGDLFPRQAYTGGRLPEVAGGHDAAEHAWLPSPKRLLCACCGKSLPKGSGRSKGHGVKAYRDEAADSEEDVRYERVPPRKHFTPRKLSLGPLRQPAKSWYKRSPYKEPADSPDPDQGYDGKPVEMSGGELQCRTCQDRFCREEHGVSEQSKRADGGGGGVPRRWQASPVQRQESSAPRKAMAHQRHRDDDDDNGHHDDDKELPSSHWDRGALAREPR</sequence>
<dbReference type="Ensembl" id="ENSHCOT00000003550.1">
    <property type="protein sequence ID" value="ENSHCOP00000006516.1"/>
    <property type="gene ID" value="ENSHCOG00000008336.1"/>
</dbReference>
<feature type="region of interest" description="Disordered" evidence="1">
    <location>
        <begin position="1"/>
        <end position="24"/>
    </location>
</feature>
<name>A0A3Q2Y168_HIPCM</name>
<feature type="compositionally biased region" description="Basic and acidic residues" evidence="1">
    <location>
        <begin position="440"/>
        <end position="458"/>
    </location>
</feature>
<reference evidence="2" key="1">
    <citation type="submission" date="2025-08" db="UniProtKB">
        <authorList>
            <consortium name="Ensembl"/>
        </authorList>
    </citation>
    <scope>IDENTIFICATION</scope>
</reference>
<feature type="compositionally biased region" description="Low complexity" evidence="1">
    <location>
        <begin position="148"/>
        <end position="159"/>
    </location>
</feature>
<evidence type="ECO:0000313" key="2">
    <source>
        <dbReference type="Ensembl" id="ENSHCOP00000006516.1"/>
    </source>
</evidence>
<dbReference type="OrthoDB" id="8946276at2759"/>
<organism evidence="2 3">
    <name type="scientific">Hippocampus comes</name>
    <name type="common">Tiger tail seahorse</name>
    <dbReference type="NCBI Taxonomy" id="109280"/>
    <lineage>
        <taxon>Eukaryota</taxon>
        <taxon>Metazoa</taxon>
        <taxon>Chordata</taxon>
        <taxon>Craniata</taxon>
        <taxon>Vertebrata</taxon>
        <taxon>Euteleostomi</taxon>
        <taxon>Actinopterygii</taxon>
        <taxon>Neopterygii</taxon>
        <taxon>Teleostei</taxon>
        <taxon>Neoteleostei</taxon>
        <taxon>Acanthomorphata</taxon>
        <taxon>Syngnathiaria</taxon>
        <taxon>Syngnathiformes</taxon>
        <taxon>Syngnathoidei</taxon>
        <taxon>Syngnathidae</taxon>
        <taxon>Hippocampus</taxon>
    </lineage>
</organism>
<evidence type="ECO:0000313" key="3">
    <source>
        <dbReference type="Proteomes" id="UP000264820"/>
    </source>
</evidence>
<reference evidence="2" key="2">
    <citation type="submission" date="2025-09" db="UniProtKB">
        <authorList>
            <consortium name="Ensembl"/>
        </authorList>
    </citation>
    <scope>IDENTIFICATION</scope>
</reference>
<evidence type="ECO:0000256" key="1">
    <source>
        <dbReference type="SAM" id="MobiDB-lite"/>
    </source>
</evidence>
<dbReference type="GeneID" id="109518563"/>
<feature type="region of interest" description="Disordered" evidence="1">
    <location>
        <begin position="429"/>
        <end position="508"/>
    </location>
</feature>
<feature type="compositionally biased region" description="Basic and acidic residues" evidence="1">
    <location>
        <begin position="574"/>
        <end position="598"/>
    </location>
</feature>
<feature type="region of interest" description="Disordered" evidence="1">
    <location>
        <begin position="141"/>
        <end position="169"/>
    </location>
</feature>
<dbReference type="PANTHER" id="PTHR38654">
    <property type="entry name" value="BUCKY BALL-RELATED"/>
    <property type="match status" value="1"/>
</dbReference>
<dbReference type="GeneTree" id="ENSGT00940000172071"/>
<accession>A0A3Q2Y168</accession>
<dbReference type="RefSeq" id="XP_019730059.1">
    <property type="nucleotide sequence ID" value="XM_019874500.1"/>
</dbReference>
<dbReference type="STRING" id="109280.ENSHCOP00000006516"/>
<dbReference type="InterPro" id="IPR053309">
    <property type="entry name" value="Balbiani_Body_Formation"/>
</dbReference>
<dbReference type="AlphaFoldDB" id="A0A3Q2Y168"/>